<dbReference type="Proteomes" id="UP000717996">
    <property type="component" value="Unassembled WGS sequence"/>
</dbReference>
<dbReference type="AlphaFoldDB" id="A0A9P6YM18"/>
<evidence type="ECO:0000313" key="1">
    <source>
        <dbReference type="EMBL" id="KAG1552040.1"/>
    </source>
</evidence>
<proteinExistence type="predicted"/>
<comment type="caution">
    <text evidence="1">The sequence shown here is derived from an EMBL/GenBank/DDBJ whole genome shotgun (WGS) entry which is preliminary data.</text>
</comment>
<organism evidence="1 2">
    <name type="scientific">Rhizopus oryzae</name>
    <name type="common">Mucormycosis agent</name>
    <name type="synonym">Rhizopus arrhizus var. delemar</name>
    <dbReference type="NCBI Taxonomy" id="64495"/>
    <lineage>
        <taxon>Eukaryota</taxon>
        <taxon>Fungi</taxon>
        <taxon>Fungi incertae sedis</taxon>
        <taxon>Mucoromycota</taxon>
        <taxon>Mucoromycotina</taxon>
        <taxon>Mucoromycetes</taxon>
        <taxon>Mucorales</taxon>
        <taxon>Mucorineae</taxon>
        <taxon>Rhizopodaceae</taxon>
        <taxon>Rhizopus</taxon>
    </lineage>
</organism>
<name>A0A9P6YM18_RHIOR</name>
<accession>A0A9P6YM18</accession>
<reference evidence="1" key="1">
    <citation type="journal article" date="2020" name="Microb. Genom.">
        <title>Genetic diversity of clinical and environmental Mucorales isolates obtained from an investigation of mucormycosis cases among solid organ transplant recipients.</title>
        <authorList>
            <person name="Nguyen M.H."/>
            <person name="Kaul D."/>
            <person name="Muto C."/>
            <person name="Cheng S.J."/>
            <person name="Richter R.A."/>
            <person name="Bruno V.M."/>
            <person name="Liu G."/>
            <person name="Beyhan S."/>
            <person name="Sundermann A.J."/>
            <person name="Mounaud S."/>
            <person name="Pasculle A.W."/>
            <person name="Nierman W.C."/>
            <person name="Driscoll E."/>
            <person name="Cumbie R."/>
            <person name="Clancy C.J."/>
            <person name="Dupont C.L."/>
        </authorList>
    </citation>
    <scope>NUCLEOTIDE SEQUENCE</scope>
    <source>
        <strain evidence="1">GL16</strain>
    </source>
</reference>
<protein>
    <submittedName>
        <fullName evidence="1">Uncharacterized protein</fullName>
    </submittedName>
</protein>
<dbReference type="EMBL" id="JAANIT010000110">
    <property type="protein sequence ID" value="KAG1552040.1"/>
    <property type="molecule type" value="Genomic_DNA"/>
</dbReference>
<dbReference type="OrthoDB" id="2341409at2759"/>
<evidence type="ECO:0000313" key="2">
    <source>
        <dbReference type="Proteomes" id="UP000717996"/>
    </source>
</evidence>
<gene>
    <name evidence="1" type="ORF">G6F51_001470</name>
</gene>
<sequence>MNTPATPPYESKKFDLSFLTQESCRLSSIPSPPELTEEDVHVHKRKSIPHRSPPLVDDKSIIFQLDSIHQSSKILSGASLLWPLRHRVLKARTVKRVKAVKIQIPRPTVSHEEEEEIVVPKPVLVQQKRKYSTTHSGRPSRIKGPCQACRETSDGCMRKAFNWPFPTDTEFNDKGKPFVYLCNKCGLRYNKSGGCVCRHCRWVLCKEEKRKAMELIDSMRLFKPNRKISLEDDIENFVCNPKYWPCGHAWKVGWVLSSQHDEDDEEDDSSSDDHPML</sequence>